<dbReference type="PANTHER" id="PTHR14140:SF27">
    <property type="entry name" value="OS04G0289800 PROTEIN"/>
    <property type="match status" value="1"/>
</dbReference>
<dbReference type="GO" id="GO:0005634">
    <property type="term" value="C:nucleus"/>
    <property type="evidence" value="ECO:0007669"/>
    <property type="project" value="UniProtKB-SubCell"/>
</dbReference>
<dbReference type="PANTHER" id="PTHR14140">
    <property type="entry name" value="E3 UBIQUITIN-PROTEIN LIGASE UHRF-RELATED"/>
    <property type="match status" value="1"/>
</dbReference>
<dbReference type="OrthoDB" id="2270193at2759"/>
<dbReference type="AlphaFoldDB" id="A0A9P5XVP6"/>
<protein>
    <submittedName>
        <fullName evidence="5">PUA-like domain-containing protein</fullName>
    </submittedName>
</protein>
<gene>
    <name evidence="5" type="ORF">BDZ94DRAFT_1272913</name>
</gene>
<comment type="subcellular location">
    <subcellularLocation>
        <location evidence="2">Nucleus</location>
    </subcellularLocation>
</comment>
<dbReference type="InterPro" id="IPR036987">
    <property type="entry name" value="SRA-YDG_sf"/>
</dbReference>
<evidence type="ECO:0000313" key="6">
    <source>
        <dbReference type="Proteomes" id="UP000807353"/>
    </source>
</evidence>
<reference evidence="5" key="1">
    <citation type="submission" date="2020-11" db="EMBL/GenBank/DDBJ databases">
        <authorList>
            <consortium name="DOE Joint Genome Institute"/>
            <person name="Ahrendt S."/>
            <person name="Riley R."/>
            <person name="Andreopoulos W."/>
            <person name="Labutti K."/>
            <person name="Pangilinan J."/>
            <person name="Ruiz-Duenas F.J."/>
            <person name="Barrasa J.M."/>
            <person name="Sanchez-Garcia M."/>
            <person name="Camarero S."/>
            <person name="Miyauchi S."/>
            <person name="Serrano A."/>
            <person name="Linde D."/>
            <person name="Babiker R."/>
            <person name="Drula E."/>
            <person name="Ayuso-Fernandez I."/>
            <person name="Pacheco R."/>
            <person name="Padilla G."/>
            <person name="Ferreira P."/>
            <person name="Barriuso J."/>
            <person name="Kellner H."/>
            <person name="Castanera R."/>
            <person name="Alfaro M."/>
            <person name="Ramirez L."/>
            <person name="Pisabarro A.G."/>
            <person name="Kuo A."/>
            <person name="Tritt A."/>
            <person name="Lipzen A."/>
            <person name="He G."/>
            <person name="Yan M."/>
            <person name="Ng V."/>
            <person name="Cullen D."/>
            <person name="Martin F."/>
            <person name="Rosso M.-N."/>
            <person name="Henrissat B."/>
            <person name="Hibbett D."/>
            <person name="Martinez A.T."/>
            <person name="Grigoriev I.V."/>
        </authorList>
    </citation>
    <scope>NUCLEOTIDE SEQUENCE</scope>
    <source>
        <strain evidence="5">CBS 247.69</strain>
    </source>
</reference>
<dbReference type="InterPro" id="IPR015947">
    <property type="entry name" value="PUA-like_sf"/>
</dbReference>
<sequence length="254" mass="28430">MSRGKRSSSPSDAKTFGEINGIPVGTFFLDRKHLFEAGMHGRPAWGIHGTIGDGAYAVVVNGGYEDDRDQGETVIYTGHGKGKGKGEPNIKGDGAISRLRRQIHGLQSWEATQVGDQKWTHGNRALRRSSETKYPVRLIRGPDGNPKYSPYEGYRYDGLYEVVRFWEEKGSKGFMMCMFELQRCPGQLPLPTTEYPTDFWNPFPILRDEAEPSSSKSSKPAYTSQTRGMIEGNIDKVSKMKKPYAVPAMVRPFN</sequence>
<dbReference type="SUPFAM" id="SSF88697">
    <property type="entry name" value="PUA domain-like"/>
    <property type="match status" value="1"/>
</dbReference>
<dbReference type="InterPro" id="IPR003105">
    <property type="entry name" value="SRA_YDG"/>
</dbReference>
<feature type="domain" description="YDG" evidence="4">
    <location>
        <begin position="17"/>
        <end position="183"/>
    </location>
</feature>
<dbReference type="PROSITE" id="PS51015">
    <property type="entry name" value="YDG"/>
    <property type="match status" value="1"/>
</dbReference>
<dbReference type="SMART" id="SM00466">
    <property type="entry name" value="SRA"/>
    <property type="match status" value="1"/>
</dbReference>
<evidence type="ECO:0000313" key="5">
    <source>
        <dbReference type="EMBL" id="KAF9457559.1"/>
    </source>
</evidence>
<dbReference type="Gene3D" id="2.30.280.10">
    <property type="entry name" value="SRA-YDG"/>
    <property type="match status" value="1"/>
</dbReference>
<dbReference type="GO" id="GO:0044027">
    <property type="term" value="P:negative regulation of gene expression via chromosomal CpG island methylation"/>
    <property type="evidence" value="ECO:0007669"/>
    <property type="project" value="TreeGrafter"/>
</dbReference>
<dbReference type="GO" id="GO:0061630">
    <property type="term" value="F:ubiquitin protein ligase activity"/>
    <property type="evidence" value="ECO:0007669"/>
    <property type="project" value="TreeGrafter"/>
</dbReference>
<evidence type="ECO:0000256" key="2">
    <source>
        <dbReference type="PROSITE-ProRule" id="PRU00358"/>
    </source>
</evidence>
<dbReference type="EMBL" id="MU150367">
    <property type="protein sequence ID" value="KAF9457559.1"/>
    <property type="molecule type" value="Genomic_DNA"/>
</dbReference>
<keyword evidence="6" id="KW-1185">Reference proteome</keyword>
<keyword evidence="1 2" id="KW-0539">Nucleus</keyword>
<name>A0A9P5XVP6_9AGAR</name>
<feature type="region of interest" description="Disordered" evidence="3">
    <location>
        <begin position="209"/>
        <end position="232"/>
    </location>
</feature>
<evidence type="ECO:0000256" key="1">
    <source>
        <dbReference type="ARBA" id="ARBA00023242"/>
    </source>
</evidence>
<accession>A0A9P5XVP6</accession>
<comment type="caution">
    <text evidence="5">The sequence shown here is derived from an EMBL/GenBank/DDBJ whole genome shotgun (WGS) entry which is preliminary data.</text>
</comment>
<dbReference type="InterPro" id="IPR045134">
    <property type="entry name" value="UHRF1/2-like"/>
</dbReference>
<dbReference type="GO" id="GO:0016567">
    <property type="term" value="P:protein ubiquitination"/>
    <property type="evidence" value="ECO:0007669"/>
    <property type="project" value="TreeGrafter"/>
</dbReference>
<organism evidence="5 6">
    <name type="scientific">Collybia nuda</name>
    <dbReference type="NCBI Taxonomy" id="64659"/>
    <lineage>
        <taxon>Eukaryota</taxon>
        <taxon>Fungi</taxon>
        <taxon>Dikarya</taxon>
        <taxon>Basidiomycota</taxon>
        <taxon>Agaricomycotina</taxon>
        <taxon>Agaricomycetes</taxon>
        <taxon>Agaricomycetidae</taxon>
        <taxon>Agaricales</taxon>
        <taxon>Tricholomatineae</taxon>
        <taxon>Clitocybaceae</taxon>
        <taxon>Collybia</taxon>
    </lineage>
</organism>
<evidence type="ECO:0000259" key="4">
    <source>
        <dbReference type="PROSITE" id="PS51015"/>
    </source>
</evidence>
<evidence type="ECO:0000256" key="3">
    <source>
        <dbReference type="SAM" id="MobiDB-lite"/>
    </source>
</evidence>
<dbReference type="Pfam" id="PF02182">
    <property type="entry name" value="SAD_SRA"/>
    <property type="match status" value="1"/>
</dbReference>
<feature type="compositionally biased region" description="Low complexity" evidence="3">
    <location>
        <begin position="212"/>
        <end position="221"/>
    </location>
</feature>
<dbReference type="Proteomes" id="UP000807353">
    <property type="component" value="Unassembled WGS sequence"/>
</dbReference>
<proteinExistence type="predicted"/>